<evidence type="ECO:0000313" key="2">
    <source>
        <dbReference type="Proteomes" id="UP000076532"/>
    </source>
</evidence>
<gene>
    <name evidence="1" type="ORF">FIBSPDRAFT_1038820</name>
</gene>
<organism evidence="1 2">
    <name type="scientific">Athelia psychrophila</name>
    <dbReference type="NCBI Taxonomy" id="1759441"/>
    <lineage>
        <taxon>Eukaryota</taxon>
        <taxon>Fungi</taxon>
        <taxon>Dikarya</taxon>
        <taxon>Basidiomycota</taxon>
        <taxon>Agaricomycotina</taxon>
        <taxon>Agaricomycetes</taxon>
        <taxon>Agaricomycetidae</taxon>
        <taxon>Atheliales</taxon>
        <taxon>Atheliaceae</taxon>
        <taxon>Athelia</taxon>
    </lineage>
</organism>
<dbReference type="OrthoDB" id="3029958at2759"/>
<name>A0A166SGS8_9AGAM</name>
<keyword evidence="2" id="KW-1185">Reference proteome</keyword>
<evidence type="ECO:0000313" key="1">
    <source>
        <dbReference type="EMBL" id="KZP29430.1"/>
    </source>
</evidence>
<dbReference type="EMBL" id="KV417498">
    <property type="protein sequence ID" value="KZP29430.1"/>
    <property type="molecule type" value="Genomic_DNA"/>
</dbReference>
<proteinExistence type="predicted"/>
<reference evidence="1 2" key="1">
    <citation type="journal article" date="2016" name="Mol. Biol. Evol.">
        <title>Comparative Genomics of Early-Diverging Mushroom-Forming Fungi Provides Insights into the Origins of Lignocellulose Decay Capabilities.</title>
        <authorList>
            <person name="Nagy L.G."/>
            <person name="Riley R."/>
            <person name="Tritt A."/>
            <person name="Adam C."/>
            <person name="Daum C."/>
            <person name="Floudas D."/>
            <person name="Sun H."/>
            <person name="Yadav J.S."/>
            <person name="Pangilinan J."/>
            <person name="Larsson K.H."/>
            <person name="Matsuura K."/>
            <person name="Barry K."/>
            <person name="Labutti K."/>
            <person name="Kuo R."/>
            <person name="Ohm R.A."/>
            <person name="Bhattacharya S.S."/>
            <person name="Shirouzu T."/>
            <person name="Yoshinaga Y."/>
            <person name="Martin F.M."/>
            <person name="Grigoriev I.V."/>
            <person name="Hibbett D.S."/>
        </authorList>
    </citation>
    <scope>NUCLEOTIDE SEQUENCE [LARGE SCALE GENOMIC DNA]</scope>
    <source>
        <strain evidence="1 2">CBS 109695</strain>
    </source>
</reference>
<dbReference type="Proteomes" id="UP000076532">
    <property type="component" value="Unassembled WGS sequence"/>
</dbReference>
<protein>
    <submittedName>
        <fullName evidence="1">Uncharacterized protein</fullName>
    </submittedName>
</protein>
<dbReference type="AlphaFoldDB" id="A0A166SGS8"/>
<sequence>MLGQTEILDYLRRCNGDRIAIEEVLCGHVVWKYVKGRSTDHVLQKIKDLRMFLAVIGESAILRASSEMFSILVIECALVDQSRLGVSPTTTAVGKEVWNRIRRKMSRTQMQVITDGQYGGPAPIQAFLTPRQRRASSIFETAERPPWLERYFLLRPQFRNLGVPSYPEGPERSDGGTLPAYQATLSNHLGSLER</sequence>
<accession>A0A166SGS8</accession>